<feature type="domain" description="Tyrosine-protein phosphatase" evidence="6">
    <location>
        <begin position="1"/>
        <end position="360"/>
    </location>
</feature>
<dbReference type="Gene3D" id="3.90.190.10">
    <property type="entry name" value="Protein tyrosine phosphatase superfamily"/>
    <property type="match status" value="2"/>
</dbReference>
<dbReference type="InterPro" id="IPR003595">
    <property type="entry name" value="Tyr_Pase_cat"/>
</dbReference>
<dbReference type="EC" id="3.1.3.48" evidence="2"/>
<feature type="domain" description="Tyrosine specific protein phosphatases" evidence="7">
    <location>
        <begin position="279"/>
        <end position="351"/>
    </location>
</feature>
<evidence type="ECO:0000256" key="3">
    <source>
        <dbReference type="ARBA" id="ARBA00022801"/>
    </source>
</evidence>
<dbReference type="InterPro" id="IPR050348">
    <property type="entry name" value="Protein-Tyr_Phosphatase"/>
</dbReference>
<keyword evidence="9" id="KW-1185">Reference proteome</keyword>
<dbReference type="SMART" id="SM00404">
    <property type="entry name" value="PTPc_motif"/>
    <property type="match status" value="2"/>
</dbReference>
<dbReference type="Proteomes" id="UP001164746">
    <property type="component" value="Chromosome 10"/>
</dbReference>
<dbReference type="PROSITE" id="PS00383">
    <property type="entry name" value="TYR_PHOSPHATASE_1"/>
    <property type="match status" value="1"/>
</dbReference>
<dbReference type="SUPFAM" id="SSF52799">
    <property type="entry name" value="(Phosphotyrosine protein) phosphatases II"/>
    <property type="match status" value="2"/>
</dbReference>
<comment type="similarity">
    <text evidence="1">Belongs to the protein-tyrosine phosphatase family.</text>
</comment>
<protein>
    <recommendedName>
        <fullName evidence="2">protein-tyrosine-phosphatase</fullName>
        <ecNumber evidence="2">3.1.3.48</ecNumber>
    </recommendedName>
</protein>
<dbReference type="EMBL" id="CP111021">
    <property type="protein sequence ID" value="WAR16499.1"/>
    <property type="molecule type" value="Genomic_DNA"/>
</dbReference>
<dbReference type="InterPro" id="IPR000387">
    <property type="entry name" value="Tyr_Pase_dom"/>
</dbReference>
<dbReference type="PRINTS" id="PR00700">
    <property type="entry name" value="PRTYPHPHTASE"/>
</dbReference>
<reference evidence="8" key="1">
    <citation type="submission" date="2022-11" db="EMBL/GenBank/DDBJ databases">
        <title>Centuries of genome instability and evolution in soft-shell clam transmissible cancer (bioRxiv).</title>
        <authorList>
            <person name="Hart S.F.M."/>
            <person name="Yonemitsu M.A."/>
            <person name="Giersch R.M."/>
            <person name="Beal B.F."/>
            <person name="Arriagada G."/>
            <person name="Davis B.W."/>
            <person name="Ostrander E.A."/>
            <person name="Goff S.P."/>
            <person name="Metzger M.J."/>
        </authorList>
    </citation>
    <scope>NUCLEOTIDE SEQUENCE</scope>
    <source>
        <strain evidence="8">MELC-2E11</strain>
        <tissue evidence="8">Siphon/mantle</tissue>
    </source>
</reference>
<name>A0ABY7F548_MYAAR</name>
<dbReference type="PROSITE" id="PS50056">
    <property type="entry name" value="TYR_PHOSPHATASE_2"/>
    <property type="match status" value="1"/>
</dbReference>
<dbReference type="SMART" id="SM00194">
    <property type="entry name" value="PTPc"/>
    <property type="match status" value="1"/>
</dbReference>
<feature type="coiled-coil region" evidence="5">
    <location>
        <begin position="139"/>
        <end position="166"/>
    </location>
</feature>
<dbReference type="PANTHER" id="PTHR19134">
    <property type="entry name" value="RECEPTOR-TYPE TYROSINE-PROTEIN PHOSPHATASE"/>
    <property type="match status" value="1"/>
</dbReference>
<dbReference type="CDD" id="cd00047">
    <property type="entry name" value="PTPc"/>
    <property type="match status" value="1"/>
</dbReference>
<dbReference type="Pfam" id="PF00102">
    <property type="entry name" value="Y_phosphatase"/>
    <property type="match status" value="2"/>
</dbReference>
<accession>A0ABY7F548</accession>
<evidence type="ECO:0000256" key="4">
    <source>
        <dbReference type="ARBA" id="ARBA00022912"/>
    </source>
</evidence>
<keyword evidence="5" id="KW-0175">Coiled coil</keyword>
<proteinExistence type="inferred from homology"/>
<evidence type="ECO:0000259" key="6">
    <source>
        <dbReference type="PROSITE" id="PS50055"/>
    </source>
</evidence>
<keyword evidence="4" id="KW-0904">Protein phosphatase</keyword>
<gene>
    <name evidence="8" type="ORF">MAR_031093</name>
</gene>
<evidence type="ECO:0000259" key="7">
    <source>
        <dbReference type="PROSITE" id="PS50056"/>
    </source>
</evidence>
<evidence type="ECO:0000256" key="1">
    <source>
        <dbReference type="ARBA" id="ARBA00009580"/>
    </source>
</evidence>
<dbReference type="InterPro" id="IPR029021">
    <property type="entry name" value="Prot-tyrosine_phosphatase-like"/>
</dbReference>
<organism evidence="8 9">
    <name type="scientific">Mya arenaria</name>
    <name type="common">Soft-shell clam</name>
    <dbReference type="NCBI Taxonomy" id="6604"/>
    <lineage>
        <taxon>Eukaryota</taxon>
        <taxon>Metazoa</taxon>
        <taxon>Spiralia</taxon>
        <taxon>Lophotrochozoa</taxon>
        <taxon>Mollusca</taxon>
        <taxon>Bivalvia</taxon>
        <taxon>Autobranchia</taxon>
        <taxon>Heteroconchia</taxon>
        <taxon>Euheterodonta</taxon>
        <taxon>Imparidentia</taxon>
        <taxon>Neoheterodontei</taxon>
        <taxon>Myida</taxon>
        <taxon>Myoidea</taxon>
        <taxon>Myidae</taxon>
        <taxon>Mya</taxon>
    </lineage>
</organism>
<evidence type="ECO:0000313" key="8">
    <source>
        <dbReference type="EMBL" id="WAR16499.1"/>
    </source>
</evidence>
<dbReference type="PROSITE" id="PS50055">
    <property type="entry name" value="TYR_PHOSPHATASE_PTP"/>
    <property type="match status" value="1"/>
</dbReference>
<evidence type="ECO:0000256" key="2">
    <source>
        <dbReference type="ARBA" id="ARBA00013064"/>
    </source>
</evidence>
<keyword evidence="3" id="KW-0378">Hydrolase</keyword>
<dbReference type="InterPro" id="IPR000242">
    <property type="entry name" value="PTP_cat"/>
</dbReference>
<dbReference type="PANTHER" id="PTHR19134:SF562">
    <property type="entry name" value="PROTEIN-TYROSINE-PHOSPHATASE"/>
    <property type="match status" value="1"/>
</dbReference>
<evidence type="ECO:0000313" key="9">
    <source>
        <dbReference type="Proteomes" id="UP001164746"/>
    </source>
</evidence>
<dbReference type="InterPro" id="IPR016130">
    <property type="entry name" value="Tyr_Pase_AS"/>
</dbReference>
<evidence type="ECO:0000256" key="5">
    <source>
        <dbReference type="SAM" id="Coils"/>
    </source>
</evidence>
<sequence>MQDYSVFWRMVWQQKVGKIVMLTNLVEDGKPKCDQYWPDHGITKQYSEINVTCLTEDMYADFVMRTFSVKMAKEGMTVQQFHFTSWPDKGVPDDVTSLVDFRHRVLQTKSPLCGPTIVHCSKPVQTEGFANYVSDSENEQRLIKQFKQLEISMERSEEEQQASERNSALIKSNREGADIPAMTPLEETVADSLCLTMQEKAACIVDMGKECSLYIPDLDTQAQFGLYTVDNLRQKSTIYSVNRVLRISYNGQGGPSEHTVSHYQVTAWQDNVNTPESATHFLQLVKEVEIKAASGSVIMHCKTGGGRCGLYAAVWTLLEKTGIEHEVSVFNTIRQLRARRPNAVVTTEQYAFCHDCVSEYLQSFDIYSNFS</sequence>